<proteinExistence type="predicted"/>
<accession>A0ABQ4TEV6</accession>
<gene>
    <name evidence="3" type="ORF">EKPJFOCH_0377</name>
</gene>
<dbReference type="RefSeq" id="WP_238230489.1">
    <property type="nucleotide sequence ID" value="NZ_BPRA01000001.1"/>
</dbReference>
<reference evidence="3" key="1">
    <citation type="journal article" date="2021" name="Front. Microbiol.">
        <title>Comprehensive Comparative Genomics and Phenotyping of Methylobacterium Species.</title>
        <authorList>
            <person name="Alessa O."/>
            <person name="Ogura Y."/>
            <person name="Fujitani Y."/>
            <person name="Takami H."/>
            <person name="Hayashi T."/>
            <person name="Sahin N."/>
            <person name="Tani A."/>
        </authorList>
    </citation>
    <scope>NUCLEOTIDE SEQUENCE</scope>
    <source>
        <strain evidence="3">DSM 23674</strain>
    </source>
</reference>
<name>A0ABQ4TEV6_9HYPH</name>
<organism evidence="3 4">
    <name type="scientific">Methylobacterium thuringiense</name>
    <dbReference type="NCBI Taxonomy" id="1003091"/>
    <lineage>
        <taxon>Bacteria</taxon>
        <taxon>Pseudomonadati</taxon>
        <taxon>Pseudomonadota</taxon>
        <taxon>Alphaproteobacteria</taxon>
        <taxon>Hyphomicrobiales</taxon>
        <taxon>Methylobacteriaceae</taxon>
        <taxon>Methylobacterium</taxon>
    </lineage>
</organism>
<evidence type="ECO:0000313" key="4">
    <source>
        <dbReference type="Proteomes" id="UP001055101"/>
    </source>
</evidence>
<keyword evidence="1" id="KW-0472">Membrane</keyword>
<dbReference type="Proteomes" id="UP001055101">
    <property type="component" value="Unassembled WGS sequence"/>
</dbReference>
<keyword evidence="1" id="KW-1133">Transmembrane helix</keyword>
<keyword evidence="1" id="KW-0812">Transmembrane</keyword>
<evidence type="ECO:0000313" key="3">
    <source>
        <dbReference type="EMBL" id="GJE53909.1"/>
    </source>
</evidence>
<dbReference type="InterPro" id="IPR028087">
    <property type="entry name" value="Tad_N"/>
</dbReference>
<keyword evidence="4" id="KW-1185">Reference proteome</keyword>
<comment type="caution">
    <text evidence="3">The sequence shown here is derived from an EMBL/GenBank/DDBJ whole genome shotgun (WGS) entry which is preliminary data.</text>
</comment>
<dbReference type="Pfam" id="PF13400">
    <property type="entry name" value="Tad"/>
    <property type="match status" value="1"/>
</dbReference>
<reference evidence="3" key="2">
    <citation type="submission" date="2021-08" db="EMBL/GenBank/DDBJ databases">
        <authorList>
            <person name="Tani A."/>
            <person name="Ola A."/>
            <person name="Ogura Y."/>
            <person name="Katsura K."/>
            <person name="Hayashi T."/>
        </authorList>
    </citation>
    <scope>NUCLEOTIDE SEQUENCE</scope>
    <source>
        <strain evidence="3">DSM 23674</strain>
    </source>
</reference>
<evidence type="ECO:0000256" key="1">
    <source>
        <dbReference type="SAM" id="Phobius"/>
    </source>
</evidence>
<feature type="domain" description="Putative Flp pilus-assembly TadG-like N-terminal" evidence="2">
    <location>
        <begin position="13"/>
        <end position="60"/>
    </location>
</feature>
<protein>
    <recommendedName>
        <fullName evidence="2">Putative Flp pilus-assembly TadG-like N-terminal domain-containing protein</fullName>
    </recommendedName>
</protein>
<sequence length="540" mass="55345">MALLGRWLNDDRGVFSIIAALSITVLLGTAAFGVDLSLLYHEKRRAQSAADLAALSAAQDLSNAFKISQQTLIDNRFPIDRLRVVLGRYTADRTIDAGNRFIAASTAVNSVQVTVGSQVNLFFGRVLTGRPTADVKAEATAAQASFVSYNLGTGVASLDGGIANTILGKLLGAQVALRAADYTSLASVNIDAFKFLNALRIQLDMGGETYADILEQSVPVRDLLKALGAVTPVAGPALSALGSSSDAARTKINLGNLVQLGELGQVSVGTSGKGPGVNAANLLSGIAWLGGGKNQITVDLGLSVPGIAQTTLTLSVGERIQHSGWISINSSGVIVYSAQVRLLIETQVKAPLSLGQVTLPLYLDLGSASARLTKAACGGFGGRSATIAVQPALGQAAIASVSRSAIVSGGSPPDLSLPAVLARLPLLALTGVSQISLGKSSEQVLTFTDADISQGRAQTASASGFVGSLTGSLIQNLQIDLNGLDLLGGALKPLLTTTLSAVAPAVDSILDAVLQTLGLRLGRADVTVDGMRCDRAVLMQ</sequence>
<dbReference type="EMBL" id="BPRA01000001">
    <property type="protein sequence ID" value="GJE53909.1"/>
    <property type="molecule type" value="Genomic_DNA"/>
</dbReference>
<evidence type="ECO:0000259" key="2">
    <source>
        <dbReference type="Pfam" id="PF13400"/>
    </source>
</evidence>
<feature type="transmembrane region" description="Helical" evidence="1">
    <location>
        <begin position="14"/>
        <end position="40"/>
    </location>
</feature>